<evidence type="ECO:0000256" key="1">
    <source>
        <dbReference type="ARBA" id="ARBA00023267"/>
    </source>
</evidence>
<sequence>MDEPVISPVVGKVLSIKVKEGDYVKENDVILTMDVLKLETEIVAPKSGKIKEIKVRPGDQVELGATLMVIEG</sequence>
<evidence type="ECO:0000313" key="3">
    <source>
        <dbReference type="EMBL" id="TDA40134.1"/>
    </source>
</evidence>
<dbReference type="SUPFAM" id="SSF51230">
    <property type="entry name" value="Single hybrid motif"/>
    <property type="match status" value="1"/>
</dbReference>
<dbReference type="InterPro" id="IPR011053">
    <property type="entry name" value="Single_hybrid_motif"/>
</dbReference>
<name>A0A523BGS5_9CREN</name>
<feature type="domain" description="Lipoyl-binding" evidence="2">
    <location>
        <begin position="1"/>
        <end position="71"/>
    </location>
</feature>
<dbReference type="CDD" id="cd06850">
    <property type="entry name" value="biotinyl_domain"/>
    <property type="match status" value="1"/>
</dbReference>
<keyword evidence="1" id="KW-0092">Biotin</keyword>
<dbReference type="EMBL" id="QNVH01000002">
    <property type="protein sequence ID" value="TDA40134.1"/>
    <property type="molecule type" value="Genomic_DNA"/>
</dbReference>
<dbReference type="PROSITE" id="PS50968">
    <property type="entry name" value="BIOTINYL_LIPOYL"/>
    <property type="match status" value="1"/>
</dbReference>
<dbReference type="AlphaFoldDB" id="A0A523BGS5"/>
<organism evidence="3 4">
    <name type="scientific">Thermoproteota archaeon</name>
    <dbReference type="NCBI Taxonomy" id="2056631"/>
    <lineage>
        <taxon>Archaea</taxon>
        <taxon>Thermoproteota</taxon>
    </lineage>
</organism>
<dbReference type="InterPro" id="IPR000089">
    <property type="entry name" value="Biotin_lipoyl"/>
</dbReference>
<evidence type="ECO:0000259" key="2">
    <source>
        <dbReference type="PROSITE" id="PS50968"/>
    </source>
</evidence>
<reference evidence="3 4" key="1">
    <citation type="journal article" date="2019" name="Nat. Microbiol.">
        <title>Expanding anaerobic alkane metabolism in the domain of Archaea.</title>
        <authorList>
            <person name="Wang Y."/>
            <person name="Wegener G."/>
            <person name="Hou J."/>
            <person name="Wang F."/>
            <person name="Xiao X."/>
        </authorList>
    </citation>
    <scope>NUCLEOTIDE SEQUENCE [LARGE SCALE GENOMIC DNA]</scope>
    <source>
        <strain evidence="3">WYZ-LMO10</strain>
    </source>
</reference>
<dbReference type="PANTHER" id="PTHR45266">
    <property type="entry name" value="OXALOACETATE DECARBOXYLASE ALPHA CHAIN"/>
    <property type="match status" value="1"/>
</dbReference>
<proteinExistence type="predicted"/>
<dbReference type="Proteomes" id="UP000315399">
    <property type="component" value="Unassembled WGS sequence"/>
</dbReference>
<dbReference type="Gene3D" id="2.40.50.100">
    <property type="match status" value="1"/>
</dbReference>
<dbReference type="Pfam" id="PF00364">
    <property type="entry name" value="Biotin_lipoyl"/>
    <property type="match status" value="1"/>
</dbReference>
<dbReference type="InterPro" id="IPR050709">
    <property type="entry name" value="Biotin_Carboxyl_Carrier/Decarb"/>
</dbReference>
<accession>A0A523BGS5</accession>
<gene>
    <name evidence="3" type="ORF">DSO08_00390</name>
</gene>
<dbReference type="PANTHER" id="PTHR45266:SF3">
    <property type="entry name" value="OXALOACETATE DECARBOXYLASE ALPHA CHAIN"/>
    <property type="match status" value="1"/>
</dbReference>
<comment type="caution">
    <text evidence="3">The sequence shown here is derived from an EMBL/GenBank/DDBJ whole genome shotgun (WGS) entry which is preliminary data.</text>
</comment>
<evidence type="ECO:0000313" key="4">
    <source>
        <dbReference type="Proteomes" id="UP000315399"/>
    </source>
</evidence>
<protein>
    <submittedName>
        <fullName evidence="3">Acetyl-CoA carboxylase biotin carboxyl carrier protein subunit</fullName>
    </submittedName>
</protein>